<dbReference type="RefSeq" id="WP_163942368.1">
    <property type="nucleotide sequence ID" value="NZ_JAAFZH010000001.1"/>
</dbReference>
<protein>
    <submittedName>
        <fullName evidence="2">Uncharacterized protein</fullName>
    </submittedName>
</protein>
<accession>A0A6L9L637</accession>
<dbReference type="AlphaFoldDB" id="A0A6L9L637"/>
<keyword evidence="1" id="KW-1133">Transmembrane helix</keyword>
<evidence type="ECO:0000313" key="3">
    <source>
        <dbReference type="Proteomes" id="UP000474175"/>
    </source>
</evidence>
<organism evidence="2 3">
    <name type="scientific">Spirosoma terrae</name>
    <dbReference type="NCBI Taxonomy" id="1968276"/>
    <lineage>
        <taxon>Bacteria</taxon>
        <taxon>Pseudomonadati</taxon>
        <taxon>Bacteroidota</taxon>
        <taxon>Cytophagia</taxon>
        <taxon>Cytophagales</taxon>
        <taxon>Cytophagaceae</taxon>
        <taxon>Spirosoma</taxon>
    </lineage>
</organism>
<feature type="transmembrane region" description="Helical" evidence="1">
    <location>
        <begin position="70"/>
        <end position="93"/>
    </location>
</feature>
<dbReference type="EMBL" id="JAAFZH010000001">
    <property type="protein sequence ID" value="NDU93778.1"/>
    <property type="molecule type" value="Genomic_DNA"/>
</dbReference>
<gene>
    <name evidence="2" type="ORF">GK108_02755</name>
</gene>
<feature type="transmembrane region" description="Helical" evidence="1">
    <location>
        <begin position="155"/>
        <end position="173"/>
    </location>
</feature>
<keyword evidence="1" id="KW-0472">Membrane</keyword>
<feature type="transmembrane region" description="Helical" evidence="1">
    <location>
        <begin position="129"/>
        <end position="149"/>
    </location>
</feature>
<proteinExistence type="predicted"/>
<keyword evidence="3" id="KW-1185">Reference proteome</keyword>
<keyword evidence="1" id="KW-0812">Transmembrane</keyword>
<evidence type="ECO:0000313" key="2">
    <source>
        <dbReference type="EMBL" id="NDU93778.1"/>
    </source>
</evidence>
<comment type="caution">
    <text evidence="2">The sequence shown here is derived from an EMBL/GenBank/DDBJ whole genome shotgun (WGS) entry which is preliminary data.</text>
</comment>
<name>A0A6L9L637_9BACT</name>
<evidence type="ECO:0000256" key="1">
    <source>
        <dbReference type="SAM" id="Phobius"/>
    </source>
</evidence>
<reference evidence="2 3" key="1">
    <citation type="submission" date="2020-02" db="EMBL/GenBank/DDBJ databases">
        <title>Draft genome sequence of two Spirosoma agri KCTC 52727 and Spirosoma terrae KCTC 52035.</title>
        <authorList>
            <person name="Rojas J."/>
            <person name="Ambika Manirajan B."/>
            <person name="Suarez C."/>
            <person name="Ratering S."/>
            <person name="Schnell S."/>
        </authorList>
    </citation>
    <scope>NUCLEOTIDE SEQUENCE [LARGE SCALE GENOMIC DNA]</scope>
    <source>
        <strain evidence="2 3">KCTC 52035</strain>
    </source>
</reference>
<feature type="transmembrane region" description="Helical" evidence="1">
    <location>
        <begin position="42"/>
        <end position="64"/>
    </location>
</feature>
<sequence length="202" mass="23475">MDDFDKLKQVWQQQAVPVTKPDLDLLKQSNADHQRKLERPQLFSAISLFLTSAFILWMGFFSSITFQSRLTYVALALLSLVPAIQGVISLTVYNRLRRIDVTAPVTEHLSQWEQYYAFRQKMVRINLPVYYVLLNGAFGLYFIEMLGYFPLIGQLVALSLYVAWMLFAYFVLGKRALRKENGRLMSIIDNLKTIQQQLDDNH</sequence>
<dbReference type="Proteomes" id="UP000474175">
    <property type="component" value="Unassembled WGS sequence"/>
</dbReference>